<dbReference type="Gene3D" id="3.40.50.1820">
    <property type="entry name" value="alpha/beta hydrolase"/>
    <property type="match status" value="1"/>
</dbReference>
<dbReference type="InterPro" id="IPR000073">
    <property type="entry name" value="AB_hydrolase_1"/>
</dbReference>
<name>A0ABV7TTG2_9NEIS</name>
<dbReference type="Proteomes" id="UP001595636">
    <property type="component" value="Unassembled WGS sequence"/>
</dbReference>
<accession>A0ABV7TTG2</accession>
<dbReference type="SUPFAM" id="SSF53474">
    <property type="entry name" value="alpha/beta-Hydrolases"/>
    <property type="match status" value="1"/>
</dbReference>
<dbReference type="GO" id="GO:0016787">
    <property type="term" value="F:hydrolase activity"/>
    <property type="evidence" value="ECO:0007669"/>
    <property type="project" value="UniProtKB-KW"/>
</dbReference>
<keyword evidence="3" id="KW-1185">Reference proteome</keyword>
<comment type="caution">
    <text evidence="2">The sequence shown here is derived from an EMBL/GenBank/DDBJ whole genome shotgun (WGS) entry which is preliminary data.</text>
</comment>
<keyword evidence="2" id="KW-0378">Hydrolase</keyword>
<reference evidence="3" key="1">
    <citation type="journal article" date="2019" name="Int. J. Syst. Evol. Microbiol.">
        <title>The Global Catalogue of Microorganisms (GCM) 10K type strain sequencing project: providing services to taxonomists for standard genome sequencing and annotation.</title>
        <authorList>
            <consortium name="The Broad Institute Genomics Platform"/>
            <consortium name="The Broad Institute Genome Sequencing Center for Infectious Disease"/>
            <person name="Wu L."/>
            <person name="Ma J."/>
        </authorList>
    </citation>
    <scope>NUCLEOTIDE SEQUENCE [LARGE SCALE GENOMIC DNA]</scope>
    <source>
        <strain evidence="3">KCTC 42195</strain>
    </source>
</reference>
<dbReference type="InterPro" id="IPR029058">
    <property type="entry name" value="AB_hydrolase_fold"/>
</dbReference>
<gene>
    <name evidence="2" type="ORF">ACFOKJ_07825</name>
</gene>
<dbReference type="PRINTS" id="PR00111">
    <property type="entry name" value="ABHYDROLASE"/>
</dbReference>
<proteinExistence type="predicted"/>
<dbReference type="EMBL" id="JBHRYH010000017">
    <property type="protein sequence ID" value="MFC3626042.1"/>
    <property type="molecule type" value="Genomic_DNA"/>
</dbReference>
<dbReference type="InterPro" id="IPR050266">
    <property type="entry name" value="AB_hydrolase_sf"/>
</dbReference>
<sequence>MPFATIQQRQLYYEISGSGTDTLLLFNGLTMSTLAWGLMTPALEQRFRVLRLDFQGQGQSEQTPAEYYPLPQQADDAAALLETLDIGPVYLVGLSYGGMVAQHFARRHPGKLQRLLLASTLAWSDAVNEQISASWSQAEQAGGADLRFDISLPWLFSSRFFATASAMLPDLRRISAATGWGAIQRIIGGVLQHDARSWLQDIRTPTHIIVGDEDRLTPLYQAQLLQQGIPGATLAVLPGAGHAIHLEAPQAFCQQIFQFASRDT</sequence>
<evidence type="ECO:0000259" key="1">
    <source>
        <dbReference type="Pfam" id="PF00561"/>
    </source>
</evidence>
<dbReference type="Pfam" id="PF00561">
    <property type="entry name" value="Abhydrolase_1"/>
    <property type="match status" value="1"/>
</dbReference>
<protein>
    <submittedName>
        <fullName evidence="2">Alpha/beta fold hydrolase</fullName>
    </submittedName>
</protein>
<evidence type="ECO:0000313" key="2">
    <source>
        <dbReference type="EMBL" id="MFC3626042.1"/>
    </source>
</evidence>
<evidence type="ECO:0000313" key="3">
    <source>
        <dbReference type="Proteomes" id="UP001595636"/>
    </source>
</evidence>
<feature type="domain" description="AB hydrolase-1" evidence="1">
    <location>
        <begin position="22"/>
        <end position="249"/>
    </location>
</feature>
<dbReference type="PANTHER" id="PTHR43798">
    <property type="entry name" value="MONOACYLGLYCEROL LIPASE"/>
    <property type="match status" value="1"/>
</dbReference>
<organism evidence="2 3">
    <name type="scientific">Vogesella amnigena</name>
    <dbReference type="NCBI Taxonomy" id="1507449"/>
    <lineage>
        <taxon>Bacteria</taxon>
        <taxon>Pseudomonadati</taxon>
        <taxon>Pseudomonadota</taxon>
        <taxon>Betaproteobacteria</taxon>
        <taxon>Neisseriales</taxon>
        <taxon>Chromobacteriaceae</taxon>
        <taxon>Vogesella</taxon>
    </lineage>
</organism>
<dbReference type="PRINTS" id="PR00412">
    <property type="entry name" value="EPOXHYDRLASE"/>
</dbReference>
<dbReference type="PANTHER" id="PTHR43798:SF33">
    <property type="entry name" value="HYDROLASE, PUTATIVE (AFU_ORTHOLOGUE AFUA_2G14860)-RELATED"/>
    <property type="match status" value="1"/>
</dbReference>
<dbReference type="RefSeq" id="WP_390278202.1">
    <property type="nucleotide sequence ID" value="NZ_JBHRYH010000017.1"/>
</dbReference>
<dbReference type="InterPro" id="IPR000639">
    <property type="entry name" value="Epox_hydrolase-like"/>
</dbReference>